<sequence length="86" mass="9554">MKLILYLIGITLLLFLFLNKASKGRVVEVFSILWFRIAFAFVILFAINLIASQFGFFIPINIVSGLLIAFLGIPGIASVITISMFL</sequence>
<evidence type="ECO:0000313" key="2">
    <source>
        <dbReference type="EMBL" id="QBP42949.1"/>
    </source>
</evidence>
<dbReference type="Pfam" id="PF07441">
    <property type="entry name" value="BofA"/>
    <property type="match status" value="1"/>
</dbReference>
<protein>
    <submittedName>
        <fullName evidence="2">Pro-sigmaK processing inhibitor BofA</fullName>
    </submittedName>
</protein>
<name>A0A4P7A380_9BACL</name>
<keyword evidence="1" id="KW-0812">Transmembrane</keyword>
<evidence type="ECO:0000256" key="1">
    <source>
        <dbReference type="SAM" id="Phobius"/>
    </source>
</evidence>
<keyword evidence="3" id="KW-1185">Reference proteome</keyword>
<keyword evidence="1" id="KW-1133">Transmembrane helix</keyword>
<keyword evidence="1" id="KW-0472">Membrane</keyword>
<dbReference type="InterPro" id="IPR010001">
    <property type="entry name" value="BofA"/>
</dbReference>
<gene>
    <name evidence="2" type="ORF">E2636_18195</name>
</gene>
<accession>A0A4P7A380</accession>
<dbReference type="KEGG" id="panc:E2636_18195"/>
<evidence type="ECO:0000313" key="3">
    <source>
        <dbReference type="Proteomes" id="UP000294292"/>
    </source>
</evidence>
<dbReference type="AlphaFoldDB" id="A0A4P7A380"/>
<reference evidence="2 3" key="1">
    <citation type="submission" date="2019-03" db="EMBL/GenBank/DDBJ databases">
        <title>Complete genome sequence of Paenisporosarcina antarctica CGMCC 1.6503T.</title>
        <authorList>
            <person name="Rong J.-C."/>
            <person name="Chi N.-Y."/>
            <person name="Zhang Q.-F."/>
        </authorList>
    </citation>
    <scope>NUCLEOTIDE SEQUENCE [LARGE SCALE GENOMIC DNA]</scope>
    <source>
        <strain evidence="2 3">CGMCC 1.6503</strain>
    </source>
</reference>
<feature type="transmembrane region" description="Helical" evidence="1">
    <location>
        <begin position="63"/>
        <end position="85"/>
    </location>
</feature>
<feature type="transmembrane region" description="Helical" evidence="1">
    <location>
        <begin position="33"/>
        <end position="51"/>
    </location>
</feature>
<dbReference type="Proteomes" id="UP000294292">
    <property type="component" value="Chromosome"/>
</dbReference>
<dbReference type="OrthoDB" id="2692225at2"/>
<dbReference type="EMBL" id="CP038015">
    <property type="protein sequence ID" value="QBP42949.1"/>
    <property type="molecule type" value="Genomic_DNA"/>
</dbReference>
<organism evidence="2 3">
    <name type="scientific">Paenisporosarcina antarctica</name>
    <dbReference type="NCBI Taxonomy" id="417367"/>
    <lineage>
        <taxon>Bacteria</taxon>
        <taxon>Bacillati</taxon>
        <taxon>Bacillota</taxon>
        <taxon>Bacilli</taxon>
        <taxon>Bacillales</taxon>
        <taxon>Caryophanaceae</taxon>
        <taxon>Paenisporosarcina</taxon>
    </lineage>
</organism>
<proteinExistence type="predicted"/>